<evidence type="ECO:0000313" key="2">
    <source>
        <dbReference type="Proteomes" id="UP000002358"/>
    </source>
</evidence>
<proteinExistence type="predicted"/>
<dbReference type="Proteomes" id="UP000002358">
    <property type="component" value="Unassembled WGS sequence"/>
</dbReference>
<reference evidence="1" key="1">
    <citation type="submission" date="2021-01" db="UniProtKB">
        <authorList>
            <consortium name="EnsemblMetazoa"/>
        </authorList>
    </citation>
    <scope>IDENTIFICATION</scope>
</reference>
<keyword evidence="2" id="KW-1185">Reference proteome</keyword>
<dbReference type="RefSeq" id="XP_031777142.1">
    <property type="nucleotide sequence ID" value="XM_031921282.2"/>
</dbReference>
<dbReference type="GeneID" id="107981265"/>
<evidence type="ECO:0000313" key="1">
    <source>
        <dbReference type="EnsemblMetazoa" id="XP_031777142"/>
    </source>
</evidence>
<sequence length="57" mass="6854">MVCTIIGFLRTVLWKRRSHILDLFIPEERDKDSLCHKRKEAIEVIIFVLRTKNLKKC</sequence>
<dbReference type="AlphaFoldDB" id="A0A7M7PUC9"/>
<name>A0A7M7PUC9_NASVI</name>
<dbReference type="EnsemblMetazoa" id="XM_031921282">
    <property type="protein sequence ID" value="XP_031777142"/>
    <property type="gene ID" value="LOC107981265"/>
</dbReference>
<protein>
    <submittedName>
        <fullName evidence="1">Uncharacterized protein</fullName>
    </submittedName>
</protein>
<accession>A0A7M7PUC9</accession>
<organism evidence="1 2">
    <name type="scientific">Nasonia vitripennis</name>
    <name type="common">Parasitic wasp</name>
    <dbReference type="NCBI Taxonomy" id="7425"/>
    <lineage>
        <taxon>Eukaryota</taxon>
        <taxon>Metazoa</taxon>
        <taxon>Ecdysozoa</taxon>
        <taxon>Arthropoda</taxon>
        <taxon>Hexapoda</taxon>
        <taxon>Insecta</taxon>
        <taxon>Pterygota</taxon>
        <taxon>Neoptera</taxon>
        <taxon>Endopterygota</taxon>
        <taxon>Hymenoptera</taxon>
        <taxon>Apocrita</taxon>
        <taxon>Proctotrupomorpha</taxon>
        <taxon>Chalcidoidea</taxon>
        <taxon>Pteromalidae</taxon>
        <taxon>Pteromalinae</taxon>
        <taxon>Nasonia</taxon>
    </lineage>
</organism>